<proteinExistence type="predicted"/>
<evidence type="ECO:0000313" key="2">
    <source>
        <dbReference type="EMBL" id="CAA9372848.1"/>
    </source>
</evidence>
<dbReference type="AlphaFoldDB" id="A0A6J4MZ10"/>
<dbReference type="EMBL" id="CADCUP010000017">
    <property type="protein sequence ID" value="CAA9372848.1"/>
    <property type="molecule type" value="Genomic_DNA"/>
</dbReference>
<sequence>MDLRQDLGDGEDDVRHGVEHRLRQQSPVRRRLHREDELRD</sequence>
<protein>
    <submittedName>
        <fullName evidence="2">Uncharacterized protein</fullName>
    </submittedName>
</protein>
<name>A0A6J4MZ10_9ACTN</name>
<gene>
    <name evidence="2" type="ORF">AVDCRST_MAG06-213</name>
</gene>
<organism evidence="2">
    <name type="scientific">uncultured Nocardioides sp</name>
    <dbReference type="NCBI Taxonomy" id="198441"/>
    <lineage>
        <taxon>Bacteria</taxon>
        <taxon>Bacillati</taxon>
        <taxon>Actinomycetota</taxon>
        <taxon>Actinomycetes</taxon>
        <taxon>Propionibacteriales</taxon>
        <taxon>Nocardioidaceae</taxon>
        <taxon>Nocardioides</taxon>
        <taxon>environmental samples</taxon>
    </lineage>
</organism>
<evidence type="ECO:0000256" key="1">
    <source>
        <dbReference type="SAM" id="MobiDB-lite"/>
    </source>
</evidence>
<feature type="region of interest" description="Disordered" evidence="1">
    <location>
        <begin position="1"/>
        <end position="40"/>
    </location>
</feature>
<reference evidence="2" key="1">
    <citation type="submission" date="2020-02" db="EMBL/GenBank/DDBJ databases">
        <authorList>
            <person name="Meier V. D."/>
        </authorList>
    </citation>
    <scope>NUCLEOTIDE SEQUENCE</scope>
    <source>
        <strain evidence="2">AVDCRST_MAG06</strain>
    </source>
</reference>
<accession>A0A6J4MZ10</accession>
<feature type="compositionally biased region" description="Basic and acidic residues" evidence="1">
    <location>
        <begin position="1"/>
        <end position="22"/>
    </location>
</feature>